<protein>
    <submittedName>
        <fullName evidence="1">Uncharacterized protein</fullName>
    </submittedName>
</protein>
<accession>A0A438GYE7</accession>
<gene>
    <name evidence="1" type="ORF">CK203_043349</name>
</gene>
<organism evidence="1 2">
    <name type="scientific">Vitis vinifera</name>
    <name type="common">Grape</name>
    <dbReference type="NCBI Taxonomy" id="29760"/>
    <lineage>
        <taxon>Eukaryota</taxon>
        <taxon>Viridiplantae</taxon>
        <taxon>Streptophyta</taxon>
        <taxon>Embryophyta</taxon>
        <taxon>Tracheophyta</taxon>
        <taxon>Spermatophyta</taxon>
        <taxon>Magnoliopsida</taxon>
        <taxon>eudicotyledons</taxon>
        <taxon>Gunneridae</taxon>
        <taxon>Pentapetalae</taxon>
        <taxon>rosids</taxon>
        <taxon>Vitales</taxon>
        <taxon>Vitaceae</taxon>
        <taxon>Viteae</taxon>
        <taxon>Vitis</taxon>
    </lineage>
</organism>
<name>A0A438GYE7_VITVI</name>
<sequence>MFVSHNRSKKDINASVFLAKNTLFLWMSPSLKTNHTLSELLFKGRRVEDQFWFVLPMPVPESPLLVSLISLLPKSQKKESVLEKNVSVNCERKSVPIPSEPLQMYTRRKKMAKNLPQHGQSSTLDMVELNRSESQFDSFINKCDLDVPISFRKGFRSCTQHHIAKFISYHRLNSTFKAFTTNLSNMNTLKTIKDALESPKLEETMMGLCTRIRHEIL</sequence>
<evidence type="ECO:0000313" key="1">
    <source>
        <dbReference type="EMBL" id="RVW77203.1"/>
    </source>
</evidence>
<evidence type="ECO:0000313" key="2">
    <source>
        <dbReference type="Proteomes" id="UP000288805"/>
    </source>
</evidence>
<proteinExistence type="predicted"/>
<reference evidence="1 2" key="1">
    <citation type="journal article" date="2018" name="PLoS Genet.">
        <title>Population sequencing reveals clonal diversity and ancestral inbreeding in the grapevine cultivar Chardonnay.</title>
        <authorList>
            <person name="Roach M.J."/>
            <person name="Johnson D.L."/>
            <person name="Bohlmann J."/>
            <person name="van Vuuren H.J."/>
            <person name="Jones S.J."/>
            <person name="Pretorius I.S."/>
            <person name="Schmidt S.A."/>
            <person name="Borneman A.R."/>
        </authorList>
    </citation>
    <scope>NUCLEOTIDE SEQUENCE [LARGE SCALE GENOMIC DNA]</scope>
    <source>
        <strain evidence="2">cv. Chardonnay</strain>
        <tissue evidence="1">Leaf</tissue>
    </source>
</reference>
<comment type="caution">
    <text evidence="1">The sequence shown here is derived from an EMBL/GenBank/DDBJ whole genome shotgun (WGS) entry which is preliminary data.</text>
</comment>
<dbReference type="AlphaFoldDB" id="A0A438GYE7"/>
<dbReference type="EMBL" id="QGNW01000316">
    <property type="protein sequence ID" value="RVW77203.1"/>
    <property type="molecule type" value="Genomic_DNA"/>
</dbReference>
<dbReference type="Proteomes" id="UP000288805">
    <property type="component" value="Unassembled WGS sequence"/>
</dbReference>